<gene>
    <name evidence="2" type="ORF">DFP72DRAFT_1075687</name>
</gene>
<dbReference type="AlphaFoldDB" id="A0A8H6HHE4"/>
<organism evidence="2 3">
    <name type="scientific">Ephemerocybe angulata</name>
    <dbReference type="NCBI Taxonomy" id="980116"/>
    <lineage>
        <taxon>Eukaryota</taxon>
        <taxon>Fungi</taxon>
        <taxon>Dikarya</taxon>
        <taxon>Basidiomycota</taxon>
        <taxon>Agaricomycotina</taxon>
        <taxon>Agaricomycetes</taxon>
        <taxon>Agaricomycetidae</taxon>
        <taxon>Agaricales</taxon>
        <taxon>Agaricineae</taxon>
        <taxon>Psathyrellaceae</taxon>
        <taxon>Ephemerocybe</taxon>
    </lineage>
</organism>
<dbReference type="Proteomes" id="UP000521943">
    <property type="component" value="Unassembled WGS sequence"/>
</dbReference>
<evidence type="ECO:0000313" key="3">
    <source>
        <dbReference type="Proteomes" id="UP000521943"/>
    </source>
</evidence>
<reference evidence="2 3" key="1">
    <citation type="submission" date="2020-07" db="EMBL/GenBank/DDBJ databases">
        <title>Comparative genomics of pyrophilous fungi reveals a link between fire events and developmental genes.</title>
        <authorList>
            <consortium name="DOE Joint Genome Institute"/>
            <person name="Steindorff A.S."/>
            <person name="Carver A."/>
            <person name="Calhoun S."/>
            <person name="Stillman K."/>
            <person name="Liu H."/>
            <person name="Lipzen A."/>
            <person name="Pangilinan J."/>
            <person name="Labutti K."/>
            <person name="Bruns T.D."/>
            <person name="Grigoriev I.V."/>
        </authorList>
    </citation>
    <scope>NUCLEOTIDE SEQUENCE [LARGE SCALE GENOMIC DNA]</scope>
    <source>
        <strain evidence="2 3">CBS 144469</strain>
    </source>
</reference>
<sequence>MAKWLGGSKESGLGVNSIVAESAGTKGLDGIPKLSLSSLPPACPLSRRRLTLTSTLLGGRNSVASSSFDIDSTPCLHFLALRTAALHRVSTSLSLPSTSPACSQGISVAESQKELTLSFPGARRSPPTQNGIVASDPQDHSDRQTAPRHCRRRQRPVHQFPMEHLRGRAEHTFTKCSPDADPYILYHSPPALIRATPEIAVLQRRPPVGNKSARRTPIHIYFTIPRLRADPNDTRNRR</sequence>
<keyword evidence="3" id="KW-1185">Reference proteome</keyword>
<proteinExistence type="predicted"/>
<name>A0A8H6HHE4_9AGAR</name>
<dbReference type="EMBL" id="JACGCI010000085">
    <property type="protein sequence ID" value="KAF6747043.1"/>
    <property type="molecule type" value="Genomic_DNA"/>
</dbReference>
<protein>
    <submittedName>
        <fullName evidence="2">Uncharacterized protein</fullName>
    </submittedName>
</protein>
<comment type="caution">
    <text evidence="2">The sequence shown here is derived from an EMBL/GenBank/DDBJ whole genome shotgun (WGS) entry which is preliminary data.</text>
</comment>
<evidence type="ECO:0000256" key="1">
    <source>
        <dbReference type="SAM" id="MobiDB-lite"/>
    </source>
</evidence>
<evidence type="ECO:0000313" key="2">
    <source>
        <dbReference type="EMBL" id="KAF6747043.1"/>
    </source>
</evidence>
<feature type="region of interest" description="Disordered" evidence="1">
    <location>
        <begin position="119"/>
        <end position="152"/>
    </location>
</feature>
<accession>A0A8H6HHE4</accession>